<feature type="compositionally biased region" description="Polar residues" evidence="1">
    <location>
        <begin position="283"/>
        <end position="298"/>
    </location>
</feature>
<feature type="domain" description="SPOR" evidence="2">
    <location>
        <begin position="475"/>
        <end position="513"/>
    </location>
</feature>
<feature type="region of interest" description="Disordered" evidence="1">
    <location>
        <begin position="313"/>
        <end position="355"/>
    </location>
</feature>
<dbReference type="InterPro" id="IPR007730">
    <property type="entry name" value="SPOR-like_dom"/>
</dbReference>
<feature type="compositionally biased region" description="Low complexity" evidence="1">
    <location>
        <begin position="118"/>
        <end position="128"/>
    </location>
</feature>
<evidence type="ECO:0000256" key="1">
    <source>
        <dbReference type="SAM" id="MobiDB-lite"/>
    </source>
</evidence>
<gene>
    <name evidence="3" type="ORF">KME07_05150</name>
</gene>
<proteinExistence type="predicted"/>
<feature type="region of interest" description="Disordered" evidence="1">
    <location>
        <begin position="272"/>
        <end position="298"/>
    </location>
</feature>
<feature type="region of interest" description="Disordered" evidence="1">
    <location>
        <begin position="492"/>
        <end position="513"/>
    </location>
</feature>
<comment type="caution">
    <text evidence="3">The sequence shown here is derived from an EMBL/GenBank/DDBJ whole genome shotgun (WGS) entry which is preliminary data.</text>
</comment>
<reference evidence="3" key="1">
    <citation type="submission" date="2021-05" db="EMBL/GenBank/DDBJ databases">
        <authorList>
            <person name="Pietrasiak N."/>
            <person name="Ward R."/>
            <person name="Stajich J.E."/>
            <person name="Kurbessoian T."/>
        </authorList>
    </citation>
    <scope>NUCLEOTIDE SEQUENCE</scope>
    <source>
        <strain evidence="3">GSE-TBD4-15B</strain>
    </source>
</reference>
<accession>A0A951P857</accession>
<feature type="compositionally biased region" description="Basic residues" evidence="1">
    <location>
        <begin position="40"/>
        <end position="55"/>
    </location>
</feature>
<evidence type="ECO:0000259" key="2">
    <source>
        <dbReference type="PROSITE" id="PS51724"/>
    </source>
</evidence>
<reference evidence="3" key="2">
    <citation type="journal article" date="2022" name="Microbiol. Resour. Announc.">
        <title>Metagenome Sequencing to Explore Phylogenomics of Terrestrial Cyanobacteria.</title>
        <authorList>
            <person name="Ward R.D."/>
            <person name="Stajich J.E."/>
            <person name="Johansen J.R."/>
            <person name="Huntemann M."/>
            <person name="Clum A."/>
            <person name="Foster B."/>
            <person name="Foster B."/>
            <person name="Roux S."/>
            <person name="Palaniappan K."/>
            <person name="Varghese N."/>
            <person name="Mukherjee S."/>
            <person name="Reddy T.B.K."/>
            <person name="Daum C."/>
            <person name="Copeland A."/>
            <person name="Chen I.A."/>
            <person name="Ivanova N.N."/>
            <person name="Kyrpides N.C."/>
            <person name="Shapiro N."/>
            <person name="Eloe-Fadrosh E.A."/>
            <person name="Pietrasiak N."/>
        </authorList>
    </citation>
    <scope>NUCLEOTIDE SEQUENCE</scope>
    <source>
        <strain evidence="3">GSE-TBD4-15B</strain>
    </source>
</reference>
<dbReference type="AlphaFoldDB" id="A0A951P857"/>
<dbReference type="Proteomes" id="UP000707356">
    <property type="component" value="Unassembled WGS sequence"/>
</dbReference>
<dbReference type="EMBL" id="JAHHHV010000021">
    <property type="protein sequence ID" value="MBW4464813.1"/>
    <property type="molecule type" value="Genomic_DNA"/>
</dbReference>
<dbReference type="Pfam" id="PF05036">
    <property type="entry name" value="SPOR"/>
    <property type="match status" value="1"/>
</dbReference>
<evidence type="ECO:0000313" key="3">
    <source>
        <dbReference type="EMBL" id="MBW4464813.1"/>
    </source>
</evidence>
<protein>
    <submittedName>
        <fullName evidence="3">SPOR domain-containing protein</fullName>
    </submittedName>
</protein>
<feature type="compositionally biased region" description="Pro residues" evidence="1">
    <location>
        <begin position="105"/>
        <end position="117"/>
    </location>
</feature>
<evidence type="ECO:0000313" key="4">
    <source>
        <dbReference type="Proteomes" id="UP000707356"/>
    </source>
</evidence>
<dbReference type="PROSITE" id="PS51724">
    <property type="entry name" value="SPOR"/>
    <property type="match status" value="1"/>
</dbReference>
<dbReference type="GO" id="GO:0042834">
    <property type="term" value="F:peptidoglycan binding"/>
    <property type="evidence" value="ECO:0007669"/>
    <property type="project" value="InterPro"/>
</dbReference>
<name>A0A951P857_9CYAN</name>
<feature type="region of interest" description="Disordered" evidence="1">
    <location>
        <begin position="39"/>
        <end position="61"/>
    </location>
</feature>
<feature type="compositionally biased region" description="Low complexity" evidence="1">
    <location>
        <begin position="320"/>
        <end position="339"/>
    </location>
</feature>
<sequence length="513" mass="53881">MRPPSPIEPFSPSDAITLHPTLQAVLDNLDVQIDAELSRYRRQRRNPNATPRRRPIAASAPDAIGILKQNIQLPQPQSSIYESSAAPAKPIACPQPPARTAAQPAPQPVTQPAPQPVTQPVTQPATQSPPIQTWVAPAPVAPPVPAPAAAPDPAAITSYAEQYDLSVYAPDSVLQRLMQQLEPVTAPAAAPAAAPGLEESDEYRDYLASSEELLRSIAEEESMRQPDQEPNSLLDTLLTPLGIGSMLLLLLSSTTLGYVVMNPSSIGLRTAEDTASPAAKTANPANSADSSATENLPSPNLAAEEFRDLGLDTLSSIPKSGASRAIKPSSSSASPSKQATPLGHKSASADTEPKTRLTELPIVTTPELPAAPAVEPNFSTVVIPAQQPAAPVSRPVQPAARKAAPPPAPAISPEPISIAPPPVVPIQPAAPVSEPATAAAPSDPSQGRYYVVTEYSGDPSLQEAREVVPDAYVRNIPDEGAKVQMGAFSDEAKAQQLQQDLRQQGIETEVYRP</sequence>
<feature type="compositionally biased region" description="Low complexity" evidence="1">
    <location>
        <begin position="495"/>
        <end position="504"/>
    </location>
</feature>
<organism evidence="3 4">
    <name type="scientific">Pegethrix bostrychoides GSE-TBD4-15B</name>
    <dbReference type="NCBI Taxonomy" id="2839662"/>
    <lineage>
        <taxon>Bacteria</taxon>
        <taxon>Bacillati</taxon>
        <taxon>Cyanobacteriota</taxon>
        <taxon>Cyanophyceae</taxon>
        <taxon>Oculatellales</taxon>
        <taxon>Oculatellaceae</taxon>
        <taxon>Pegethrix</taxon>
    </lineage>
</organism>
<feature type="region of interest" description="Disordered" evidence="1">
    <location>
        <begin position="81"/>
        <end position="128"/>
    </location>
</feature>